<proteinExistence type="predicted"/>
<evidence type="ECO:0000256" key="1">
    <source>
        <dbReference type="SAM" id="MobiDB-lite"/>
    </source>
</evidence>
<sequence length="266" mass="26968">MSPLTATIEGIGFWTRGIPDWAAAQRFVATGELPADAPSKPSPRLLPANERRRAPESVAVALEVAQAACSDAGRDPRTLPSIFVSTDGDLPITDTICATLRDAPDALSPTKFHNSVHNAAAGYWTIGQGCMAPSTALSAFSHTFAQGLLEALVNIACGESAAPGQAILLAAYDTGATGPLASVSTGTGLLGGGLVLSAGGNPGPQLSVTLVDGEGDANDGPLARYAAGNRMTPMLPLFDLLATGNDGDVLLDAGAGRALCLEIRHG</sequence>
<dbReference type="OrthoDB" id="9798676at2"/>
<dbReference type="AlphaFoldDB" id="A0A2K1Q0K8"/>
<gene>
    <name evidence="3" type="ORF">Lysil_0204</name>
</gene>
<dbReference type="Proteomes" id="UP000236220">
    <property type="component" value="Unassembled WGS sequence"/>
</dbReference>
<name>A0A2K1Q0K8_9GAMM</name>
<dbReference type="Pfam" id="PF13723">
    <property type="entry name" value="Ketoacyl-synt_2"/>
    <property type="match status" value="1"/>
</dbReference>
<keyword evidence="4" id="KW-1185">Reference proteome</keyword>
<dbReference type="InterPro" id="IPR014030">
    <property type="entry name" value="Ketoacyl_synth_N"/>
</dbReference>
<evidence type="ECO:0000259" key="2">
    <source>
        <dbReference type="Pfam" id="PF13723"/>
    </source>
</evidence>
<evidence type="ECO:0000313" key="3">
    <source>
        <dbReference type="EMBL" id="PNS08575.1"/>
    </source>
</evidence>
<feature type="region of interest" description="Disordered" evidence="1">
    <location>
        <begin position="32"/>
        <end position="52"/>
    </location>
</feature>
<feature type="domain" description="Beta-ketoacyl synthase-like N-terminal" evidence="2">
    <location>
        <begin position="36"/>
        <end position="160"/>
    </location>
</feature>
<organism evidence="3 4">
    <name type="scientific">Solilutibacter silvestris</name>
    <dbReference type="NCBI Taxonomy" id="1645665"/>
    <lineage>
        <taxon>Bacteria</taxon>
        <taxon>Pseudomonadati</taxon>
        <taxon>Pseudomonadota</taxon>
        <taxon>Gammaproteobacteria</taxon>
        <taxon>Lysobacterales</taxon>
        <taxon>Lysobacteraceae</taxon>
        <taxon>Solilutibacter</taxon>
    </lineage>
</organism>
<dbReference type="EMBL" id="NPZB01000001">
    <property type="protein sequence ID" value="PNS08575.1"/>
    <property type="molecule type" value="Genomic_DNA"/>
</dbReference>
<dbReference type="InterPro" id="IPR016039">
    <property type="entry name" value="Thiolase-like"/>
</dbReference>
<accession>A0A2K1Q0K8</accession>
<reference evidence="3 4" key="1">
    <citation type="submission" date="2017-08" db="EMBL/GenBank/DDBJ databases">
        <title>Lysobacter sylvestris genome.</title>
        <authorList>
            <person name="Zhang D.-C."/>
            <person name="Albuquerque L."/>
            <person name="Franca L."/>
            <person name="Froufe H.J.C."/>
            <person name="Barroso C."/>
            <person name="Egas C."/>
            <person name="Da Costa M."/>
            <person name="Margesin R."/>
        </authorList>
    </citation>
    <scope>NUCLEOTIDE SEQUENCE [LARGE SCALE GENOMIC DNA]</scope>
    <source>
        <strain evidence="3 4">AM20-91</strain>
    </source>
</reference>
<protein>
    <submittedName>
        <fullName evidence="3">Beta-ketoacyl synthase, N-terminal domain</fullName>
    </submittedName>
</protein>
<dbReference type="Gene3D" id="3.40.47.10">
    <property type="match status" value="1"/>
</dbReference>
<dbReference type="RefSeq" id="WP_103073742.1">
    <property type="nucleotide sequence ID" value="NZ_NPZB01000001.1"/>
</dbReference>
<dbReference type="GO" id="GO:0016746">
    <property type="term" value="F:acyltransferase activity"/>
    <property type="evidence" value="ECO:0007669"/>
    <property type="project" value="InterPro"/>
</dbReference>
<comment type="caution">
    <text evidence="3">The sequence shown here is derived from an EMBL/GenBank/DDBJ whole genome shotgun (WGS) entry which is preliminary data.</text>
</comment>
<dbReference type="SUPFAM" id="SSF53901">
    <property type="entry name" value="Thiolase-like"/>
    <property type="match status" value="1"/>
</dbReference>
<evidence type="ECO:0000313" key="4">
    <source>
        <dbReference type="Proteomes" id="UP000236220"/>
    </source>
</evidence>